<dbReference type="OrthoDB" id="3821113at2759"/>
<evidence type="ECO:0000313" key="1">
    <source>
        <dbReference type="EMBL" id="KJZ72047.1"/>
    </source>
</evidence>
<name>A0A0F7ZY88_9HYPO</name>
<organism evidence="1 2">
    <name type="scientific">Hirsutella minnesotensis 3608</name>
    <dbReference type="NCBI Taxonomy" id="1043627"/>
    <lineage>
        <taxon>Eukaryota</taxon>
        <taxon>Fungi</taxon>
        <taxon>Dikarya</taxon>
        <taxon>Ascomycota</taxon>
        <taxon>Pezizomycotina</taxon>
        <taxon>Sordariomycetes</taxon>
        <taxon>Hypocreomycetidae</taxon>
        <taxon>Hypocreales</taxon>
        <taxon>Ophiocordycipitaceae</taxon>
        <taxon>Hirsutella</taxon>
    </lineage>
</organism>
<dbReference type="AlphaFoldDB" id="A0A0F7ZY88"/>
<proteinExistence type="predicted"/>
<evidence type="ECO:0000313" key="2">
    <source>
        <dbReference type="Proteomes" id="UP000054481"/>
    </source>
</evidence>
<dbReference type="PANTHER" id="PTHR34561">
    <property type="entry name" value="NADH DEHYDROGENASE [UBIQUINONE] 1 ALPHA SUBCOMPLEX ASSEMBLY FACTOR 8"/>
    <property type="match status" value="1"/>
</dbReference>
<reference evidence="1 2" key="1">
    <citation type="journal article" date="2014" name="Genome Biol. Evol.">
        <title>Comparative genomics and transcriptomics analyses reveal divergent lifestyle features of nematode endoparasitic fungus Hirsutella minnesotensis.</title>
        <authorList>
            <person name="Lai Y."/>
            <person name="Liu K."/>
            <person name="Zhang X."/>
            <person name="Zhang X."/>
            <person name="Li K."/>
            <person name="Wang N."/>
            <person name="Shu C."/>
            <person name="Wu Y."/>
            <person name="Wang C."/>
            <person name="Bushley K.E."/>
            <person name="Xiang M."/>
            <person name="Liu X."/>
        </authorList>
    </citation>
    <scope>NUCLEOTIDE SEQUENCE [LARGE SCALE GENOMIC DNA]</scope>
    <source>
        <strain evidence="1 2">3608</strain>
    </source>
</reference>
<dbReference type="GO" id="GO:0005739">
    <property type="term" value="C:mitochondrion"/>
    <property type="evidence" value="ECO:0007669"/>
    <property type="project" value="InterPro"/>
</dbReference>
<accession>A0A0F7ZY88</accession>
<protein>
    <submittedName>
        <fullName evidence="1">Uncharacterized protein</fullName>
    </submittedName>
</protein>
<keyword evidence="2" id="KW-1185">Reference proteome</keyword>
<sequence>MAQPAQRPIQKFAAAASRCASEATAYGKCVVADYNAVGKDKCLQEFMKLRACCLVRAFVPFS</sequence>
<dbReference type="EMBL" id="KQ030554">
    <property type="protein sequence ID" value="KJZ72047.1"/>
    <property type="molecule type" value="Genomic_DNA"/>
</dbReference>
<dbReference type="Proteomes" id="UP000054481">
    <property type="component" value="Unassembled WGS sequence"/>
</dbReference>
<dbReference type="PANTHER" id="PTHR34561:SF1">
    <property type="entry name" value="NADH DEHYDROGENASE [UBIQUINONE] 1 ALPHA SUBCOMPLEX ASSEMBLY FACTOR 8"/>
    <property type="match status" value="1"/>
</dbReference>
<gene>
    <name evidence="1" type="ORF">HIM_08608</name>
</gene>
<dbReference type="GO" id="GO:0032981">
    <property type="term" value="P:mitochondrial respiratory chain complex I assembly"/>
    <property type="evidence" value="ECO:0007669"/>
    <property type="project" value="InterPro"/>
</dbReference>
<dbReference type="InterPro" id="IPR034595">
    <property type="entry name" value="NDUFAF8"/>
</dbReference>